<reference evidence="2 3" key="1">
    <citation type="submission" date="2022-05" db="EMBL/GenBank/DDBJ databases">
        <authorList>
            <consortium name="Genoscope - CEA"/>
            <person name="William W."/>
        </authorList>
    </citation>
    <scope>NUCLEOTIDE SEQUENCE [LARGE SCALE GENOMIC DNA]</scope>
</reference>
<dbReference type="SUPFAM" id="SSF52980">
    <property type="entry name" value="Restriction endonuclease-like"/>
    <property type="match status" value="1"/>
</dbReference>
<organism evidence="2 3">
    <name type="scientific">Porites evermanni</name>
    <dbReference type="NCBI Taxonomy" id="104178"/>
    <lineage>
        <taxon>Eukaryota</taxon>
        <taxon>Metazoa</taxon>
        <taxon>Cnidaria</taxon>
        <taxon>Anthozoa</taxon>
        <taxon>Hexacorallia</taxon>
        <taxon>Scleractinia</taxon>
        <taxon>Fungiina</taxon>
        <taxon>Poritidae</taxon>
        <taxon>Porites</taxon>
    </lineage>
</organism>
<evidence type="ECO:0000313" key="2">
    <source>
        <dbReference type="EMBL" id="CAH3029035.1"/>
    </source>
</evidence>
<dbReference type="Pfam" id="PF02037">
    <property type="entry name" value="SAP"/>
    <property type="match status" value="1"/>
</dbReference>
<dbReference type="InterPro" id="IPR036361">
    <property type="entry name" value="SAP_dom_sf"/>
</dbReference>
<sequence length="575" mass="65643">MSREELPFEVIQTWKPEQLKEFCRKRDLKVSGTKAELVARVFAAAEMGISIKPTALERIATTEKEKAKLLIMPNGTSVPDPLTLKDGWVKESENMTSWPPIYLSDITLFLMSDHPGKDVDFHKRVLNEYKEGKAYRLFDSGWLKEISYHKITDDSEYCFLKAKCTHSMKISDTPHSAWICANKNNGFIVNAYCTCVAGFFHVTGVMVLYGEPTRPTVDSRRSLFQPVEKKRALDDSERRRSFYENLKDTFPDSCFVLMGQAECTPEPLQPISTPRESDILSSDEIDAIEEITVGPTENEAWHQQREGRITASNVYRALTKVESVSQAECTPEPLQPISTPRESNILSSDEIDAIEKITVGQAGNEAWHQQREGRITASNFYRVFTKVESMKVNEENSADKLVDSLLGKAKPPTNLPALKYGRDMEPIAVKEFIKYFKKHHKDVRYRECGIFIDKTKQYLGASPDLLIECSCCGEAVVEIKNPFSIANEIPSADNLSYLCMCNGQVALKQQHQYFAQVQGEMAITKRQLGYFFVYTQKGYHLETIRFNATYWHRLEENLTWFYSNCLSPALKLLRK</sequence>
<dbReference type="Gene3D" id="3.90.320.10">
    <property type="match status" value="1"/>
</dbReference>
<protein>
    <recommendedName>
        <fullName evidence="1">SAP domain-containing protein</fullName>
    </recommendedName>
</protein>
<feature type="domain" description="SAP" evidence="1">
    <location>
        <begin position="11"/>
        <end position="45"/>
    </location>
</feature>
<proteinExistence type="predicted"/>
<dbReference type="CDD" id="cd22343">
    <property type="entry name" value="PDDEXK_lambda_exonuclease-like"/>
    <property type="match status" value="1"/>
</dbReference>
<dbReference type="SMART" id="SM00513">
    <property type="entry name" value="SAP"/>
    <property type="match status" value="1"/>
</dbReference>
<evidence type="ECO:0000259" key="1">
    <source>
        <dbReference type="SMART" id="SM00513"/>
    </source>
</evidence>
<dbReference type="PANTHER" id="PTHR47526">
    <property type="entry name" value="ATP-DEPENDENT DNA HELICASE"/>
    <property type="match status" value="1"/>
</dbReference>
<keyword evidence="3" id="KW-1185">Reference proteome</keyword>
<dbReference type="Proteomes" id="UP001159427">
    <property type="component" value="Unassembled WGS sequence"/>
</dbReference>
<dbReference type="PANTHER" id="PTHR47526:SF3">
    <property type="entry name" value="PHD-TYPE DOMAIN-CONTAINING PROTEIN"/>
    <property type="match status" value="1"/>
</dbReference>
<dbReference type="EMBL" id="CALNXI010000547">
    <property type="protein sequence ID" value="CAH3029035.1"/>
    <property type="molecule type" value="Genomic_DNA"/>
</dbReference>
<evidence type="ECO:0000313" key="3">
    <source>
        <dbReference type="Proteomes" id="UP001159427"/>
    </source>
</evidence>
<comment type="caution">
    <text evidence="2">The sequence shown here is derived from an EMBL/GenBank/DDBJ whole genome shotgun (WGS) entry which is preliminary data.</text>
</comment>
<dbReference type="InterPro" id="IPR011604">
    <property type="entry name" value="PDDEXK-like_dom_sf"/>
</dbReference>
<name>A0ABN8MK48_9CNID</name>
<accession>A0ABN8MK48</accession>
<dbReference type="InterPro" id="IPR003034">
    <property type="entry name" value="SAP_dom"/>
</dbReference>
<dbReference type="SUPFAM" id="SSF68906">
    <property type="entry name" value="SAP domain"/>
    <property type="match status" value="1"/>
</dbReference>
<dbReference type="InterPro" id="IPR011335">
    <property type="entry name" value="Restrct_endonuc-II-like"/>
</dbReference>
<gene>
    <name evidence="2" type="ORF">PEVE_00035362</name>
</gene>
<dbReference type="InterPro" id="IPR019080">
    <property type="entry name" value="YqaJ_viral_recombinase"/>
</dbReference>
<dbReference type="Gene3D" id="1.10.720.30">
    <property type="entry name" value="SAP domain"/>
    <property type="match status" value="1"/>
</dbReference>
<dbReference type="Pfam" id="PF09588">
    <property type="entry name" value="YqaJ"/>
    <property type="match status" value="1"/>
</dbReference>